<accession>A0ABW1YV41</accession>
<dbReference type="EMBL" id="JBHSWA010000001">
    <property type="protein sequence ID" value="MFC6641129.1"/>
    <property type="molecule type" value="Genomic_DNA"/>
</dbReference>
<protein>
    <recommendedName>
        <fullName evidence="4">ABC transporter substrate-binding protein</fullName>
    </recommendedName>
</protein>
<feature type="signal peptide" evidence="1">
    <location>
        <begin position="1"/>
        <end position="22"/>
    </location>
</feature>
<name>A0ABW1YV41_9RHOB</name>
<reference evidence="3" key="1">
    <citation type="journal article" date="2019" name="Int. J. Syst. Evol. Microbiol.">
        <title>The Global Catalogue of Microorganisms (GCM) 10K type strain sequencing project: providing services to taxonomists for standard genome sequencing and annotation.</title>
        <authorList>
            <consortium name="The Broad Institute Genomics Platform"/>
            <consortium name="The Broad Institute Genome Sequencing Center for Infectious Disease"/>
            <person name="Wu L."/>
            <person name="Ma J."/>
        </authorList>
    </citation>
    <scope>NUCLEOTIDE SEQUENCE [LARGE SCALE GENOMIC DNA]</scope>
    <source>
        <strain evidence="3">NBRC 111368</strain>
    </source>
</reference>
<dbReference type="RefSeq" id="WP_386280857.1">
    <property type="nucleotide sequence ID" value="NZ_JBHSWA010000001.1"/>
</dbReference>
<dbReference type="Proteomes" id="UP001596403">
    <property type="component" value="Unassembled WGS sequence"/>
</dbReference>
<keyword evidence="1" id="KW-0732">Signal</keyword>
<evidence type="ECO:0008006" key="4">
    <source>
        <dbReference type="Google" id="ProtNLM"/>
    </source>
</evidence>
<gene>
    <name evidence="2" type="ORF">ACFQAU_04570</name>
</gene>
<evidence type="ECO:0000256" key="1">
    <source>
        <dbReference type="SAM" id="SignalP"/>
    </source>
</evidence>
<keyword evidence="3" id="KW-1185">Reference proteome</keyword>
<evidence type="ECO:0000313" key="3">
    <source>
        <dbReference type="Proteomes" id="UP001596403"/>
    </source>
</evidence>
<proteinExistence type="predicted"/>
<comment type="caution">
    <text evidence="2">The sequence shown here is derived from an EMBL/GenBank/DDBJ whole genome shotgun (WGS) entry which is preliminary data.</text>
</comment>
<feature type="chain" id="PRO_5047343627" description="ABC transporter substrate-binding protein" evidence="1">
    <location>
        <begin position="23"/>
        <end position="67"/>
    </location>
</feature>
<evidence type="ECO:0000313" key="2">
    <source>
        <dbReference type="EMBL" id="MFC6641129.1"/>
    </source>
</evidence>
<organism evidence="2 3">
    <name type="scientific">Sulfitobacter profundi</name>
    <dbReference type="NCBI Taxonomy" id="2679961"/>
    <lineage>
        <taxon>Bacteria</taxon>
        <taxon>Pseudomonadati</taxon>
        <taxon>Pseudomonadota</taxon>
        <taxon>Alphaproteobacteria</taxon>
        <taxon>Rhodobacterales</taxon>
        <taxon>Roseobacteraceae</taxon>
        <taxon>Sulfitobacter</taxon>
    </lineage>
</organism>
<sequence>MRIAKLIAATGTALVLSLPAFAQQQGGTLKVALSPEPPSAIAGMSGLGAAEILYSKIYEGLFLTNKI</sequence>